<protein>
    <submittedName>
        <fullName evidence="1">Uncharacterized protein</fullName>
    </submittedName>
</protein>
<accession>A0A0A8ZVG6</accession>
<evidence type="ECO:0000313" key="1">
    <source>
        <dbReference type="EMBL" id="JAD38802.1"/>
    </source>
</evidence>
<name>A0A0A8ZVG6_ARUDO</name>
<organism evidence="1">
    <name type="scientific">Arundo donax</name>
    <name type="common">Giant reed</name>
    <name type="synonym">Donax arundinaceus</name>
    <dbReference type="NCBI Taxonomy" id="35708"/>
    <lineage>
        <taxon>Eukaryota</taxon>
        <taxon>Viridiplantae</taxon>
        <taxon>Streptophyta</taxon>
        <taxon>Embryophyta</taxon>
        <taxon>Tracheophyta</taxon>
        <taxon>Spermatophyta</taxon>
        <taxon>Magnoliopsida</taxon>
        <taxon>Liliopsida</taxon>
        <taxon>Poales</taxon>
        <taxon>Poaceae</taxon>
        <taxon>PACMAD clade</taxon>
        <taxon>Arundinoideae</taxon>
        <taxon>Arundineae</taxon>
        <taxon>Arundo</taxon>
    </lineage>
</organism>
<dbReference type="EMBL" id="GBRH01259093">
    <property type="protein sequence ID" value="JAD38802.1"/>
    <property type="molecule type" value="Transcribed_RNA"/>
</dbReference>
<proteinExistence type="predicted"/>
<dbReference type="AlphaFoldDB" id="A0A0A8ZVG6"/>
<sequence>MVRMKAATPTMHYAHTLMVVFVAQVVPA</sequence>
<reference evidence="1" key="1">
    <citation type="submission" date="2014-09" db="EMBL/GenBank/DDBJ databases">
        <authorList>
            <person name="Magalhaes I.L.F."/>
            <person name="Oliveira U."/>
            <person name="Santos F.R."/>
            <person name="Vidigal T.H.D.A."/>
            <person name="Brescovit A.D."/>
            <person name="Santos A.J."/>
        </authorList>
    </citation>
    <scope>NUCLEOTIDE SEQUENCE</scope>
    <source>
        <tissue evidence="1">Shoot tissue taken approximately 20 cm above the soil surface</tissue>
    </source>
</reference>
<reference evidence="1" key="2">
    <citation type="journal article" date="2015" name="Data Brief">
        <title>Shoot transcriptome of the giant reed, Arundo donax.</title>
        <authorList>
            <person name="Barrero R.A."/>
            <person name="Guerrero F.D."/>
            <person name="Moolhuijzen P."/>
            <person name="Goolsby J.A."/>
            <person name="Tidwell J."/>
            <person name="Bellgard S.E."/>
            <person name="Bellgard M.I."/>
        </authorList>
    </citation>
    <scope>NUCLEOTIDE SEQUENCE</scope>
    <source>
        <tissue evidence="1">Shoot tissue taken approximately 20 cm above the soil surface</tissue>
    </source>
</reference>